<dbReference type="SUPFAM" id="SSF46785">
    <property type="entry name" value="Winged helix' DNA-binding domain"/>
    <property type="match status" value="1"/>
</dbReference>
<dbReference type="Gene3D" id="3.40.190.10">
    <property type="entry name" value="Periplasmic binding protein-like II"/>
    <property type="match status" value="2"/>
</dbReference>
<name>A0A840NKH6_9PSEU</name>
<dbReference type="SUPFAM" id="SSF53850">
    <property type="entry name" value="Periplasmic binding protein-like II"/>
    <property type="match status" value="1"/>
</dbReference>
<dbReference type="Gene3D" id="1.10.10.10">
    <property type="entry name" value="Winged helix-like DNA-binding domain superfamily/Winged helix DNA-binding domain"/>
    <property type="match status" value="1"/>
</dbReference>
<dbReference type="InterPro" id="IPR005119">
    <property type="entry name" value="LysR_subst-bd"/>
</dbReference>
<evidence type="ECO:0000256" key="4">
    <source>
        <dbReference type="ARBA" id="ARBA00023163"/>
    </source>
</evidence>
<dbReference type="EMBL" id="JACHIV010000001">
    <property type="protein sequence ID" value="MBB5071571.1"/>
    <property type="molecule type" value="Genomic_DNA"/>
</dbReference>
<keyword evidence="2" id="KW-0805">Transcription regulation</keyword>
<keyword evidence="4" id="KW-0804">Transcription</keyword>
<organism evidence="6 7">
    <name type="scientific">Saccharopolyspora gloriosae</name>
    <dbReference type="NCBI Taxonomy" id="455344"/>
    <lineage>
        <taxon>Bacteria</taxon>
        <taxon>Bacillati</taxon>
        <taxon>Actinomycetota</taxon>
        <taxon>Actinomycetes</taxon>
        <taxon>Pseudonocardiales</taxon>
        <taxon>Pseudonocardiaceae</taxon>
        <taxon>Saccharopolyspora</taxon>
    </lineage>
</organism>
<evidence type="ECO:0000256" key="1">
    <source>
        <dbReference type="ARBA" id="ARBA00009437"/>
    </source>
</evidence>
<proteinExistence type="inferred from homology"/>
<dbReference type="InterPro" id="IPR036390">
    <property type="entry name" value="WH_DNA-bd_sf"/>
</dbReference>
<comment type="similarity">
    <text evidence="1">Belongs to the LysR transcriptional regulatory family.</text>
</comment>
<evidence type="ECO:0000256" key="3">
    <source>
        <dbReference type="ARBA" id="ARBA00023125"/>
    </source>
</evidence>
<dbReference type="AlphaFoldDB" id="A0A840NKH6"/>
<evidence type="ECO:0000313" key="6">
    <source>
        <dbReference type="EMBL" id="MBB5071571.1"/>
    </source>
</evidence>
<dbReference type="CDD" id="cd00090">
    <property type="entry name" value="HTH_ARSR"/>
    <property type="match status" value="1"/>
</dbReference>
<evidence type="ECO:0000259" key="5">
    <source>
        <dbReference type="PROSITE" id="PS50931"/>
    </source>
</evidence>
<accession>A0A840NKH6</accession>
<dbReference type="PROSITE" id="PS50931">
    <property type="entry name" value="HTH_LYSR"/>
    <property type="match status" value="1"/>
</dbReference>
<dbReference type="InterPro" id="IPR000847">
    <property type="entry name" value="LysR_HTH_N"/>
</dbReference>
<reference evidence="6 7" key="1">
    <citation type="submission" date="2020-08" db="EMBL/GenBank/DDBJ databases">
        <title>Sequencing the genomes of 1000 actinobacteria strains.</title>
        <authorList>
            <person name="Klenk H.-P."/>
        </authorList>
    </citation>
    <scope>NUCLEOTIDE SEQUENCE [LARGE SCALE GENOMIC DNA]</scope>
    <source>
        <strain evidence="6 7">DSM 45582</strain>
    </source>
</reference>
<feature type="domain" description="HTH lysR-type" evidence="5">
    <location>
        <begin position="1"/>
        <end position="58"/>
    </location>
</feature>
<dbReference type="Proteomes" id="UP000580474">
    <property type="component" value="Unassembled WGS sequence"/>
</dbReference>
<dbReference type="GO" id="GO:0032993">
    <property type="term" value="C:protein-DNA complex"/>
    <property type="evidence" value="ECO:0007669"/>
    <property type="project" value="TreeGrafter"/>
</dbReference>
<dbReference type="GO" id="GO:0003677">
    <property type="term" value="F:DNA binding"/>
    <property type="evidence" value="ECO:0007669"/>
    <property type="project" value="UniProtKB-KW"/>
</dbReference>
<dbReference type="GO" id="GO:0003700">
    <property type="term" value="F:DNA-binding transcription factor activity"/>
    <property type="evidence" value="ECO:0007669"/>
    <property type="project" value="InterPro"/>
</dbReference>
<gene>
    <name evidence="6" type="ORF">BJ969_004659</name>
</gene>
<protein>
    <submittedName>
        <fullName evidence="6">DNA-binding transcriptional LysR family regulator</fullName>
    </submittedName>
</protein>
<dbReference type="PANTHER" id="PTHR30346">
    <property type="entry name" value="TRANSCRIPTIONAL DUAL REGULATOR HCAR-RELATED"/>
    <property type="match status" value="1"/>
</dbReference>
<dbReference type="InterPro" id="IPR036388">
    <property type="entry name" value="WH-like_DNA-bd_sf"/>
</dbReference>
<comment type="caution">
    <text evidence="6">The sequence shown here is derived from an EMBL/GenBank/DDBJ whole genome shotgun (WGS) entry which is preliminary data.</text>
</comment>
<sequence length="306" mass="32564">MDPAKLLLLIALRDGGSITRAAELTGRTPPAVSQQLARLERAAGTGLVERLPHGVRLTPLGARLAEHADQIARVLHDAEEDRARHLGLHRNRLRIGAFPTAGVRLLPEALAALNRLRPDSEISVVDLGPVEGNALVAERELDLALVAEYDEPLRAPAGVRLIPLLDDPVLAVLPERHHAATASAAPGRTLRDFAAAAWACAPRDLPNRRQLDALARVEGFTPRVPFESESYAVAQAVVSAGVAVAFLPRLAIGEVPGTVSRALAEPALFRRVHAALPADSPAELTGVFLDLLREVCAEHGGTTADR</sequence>
<keyword evidence="7" id="KW-1185">Reference proteome</keyword>
<dbReference type="PANTHER" id="PTHR30346:SF29">
    <property type="entry name" value="LYSR SUBSTRATE-BINDING"/>
    <property type="match status" value="1"/>
</dbReference>
<dbReference type="Pfam" id="PF00126">
    <property type="entry name" value="HTH_1"/>
    <property type="match status" value="1"/>
</dbReference>
<dbReference type="InterPro" id="IPR011991">
    <property type="entry name" value="ArsR-like_HTH"/>
</dbReference>
<keyword evidence="3 6" id="KW-0238">DNA-binding</keyword>
<evidence type="ECO:0000313" key="7">
    <source>
        <dbReference type="Proteomes" id="UP000580474"/>
    </source>
</evidence>
<dbReference type="Pfam" id="PF03466">
    <property type="entry name" value="LysR_substrate"/>
    <property type="match status" value="1"/>
</dbReference>
<dbReference type="RefSeq" id="WP_184482018.1">
    <property type="nucleotide sequence ID" value="NZ_JACHIV010000001.1"/>
</dbReference>
<evidence type="ECO:0000256" key="2">
    <source>
        <dbReference type="ARBA" id="ARBA00023015"/>
    </source>
</evidence>